<sequence>MSYLTLDCTGTIVEVSLSTCRMLGYDAPDELCGKHLTHLWPSLVAQDTTESAESLPPSDVPLVGDSQPAAESIPSDLNPSVSTLRPTTTSSPLAPSPPRSVPLLETTVPQSPSDVSDRLTFDSSRTLQQLDLVLRQAQHATDASAMLQEAASLLSSGSSLEPSTLDSASDAHTSSLPEADASLRLLLTHRGDFLRARRKHGDRTFTCVTDVVLGHPAETADDHQPSAAHLPPRVQRAPQLDEAAPEPSDQCDFDWEANECDEHAEPSSDTTAEASEQSKPEYPHAHIRKRSLIDLEAQSQYCHNHHSHNHHHNSNNHTRTRKHQSPAEKKHAHAVHVAQQHHLHVRQHQQQRAAASRRQTHRLVTLFLAPAADMERAMRFSPFVHNNFAVMQLNRWGRVDFVPSCSTSLFLGLNAQQLTGRSLMEFIPNDELSYFCNQMQRIFAERHVSERTIVVTMTTDDGRRVEVELWGVAREGYLICLASEAKATAFESGARFGAATRASEVRHEASAASASAQPPTAPSTTTTENSARQHLMSFIDVLSRQIQQLTVLLGLDHAAKWRLVQVVVGLTHLLEYVCMRAVSTVVTVASLLKGTAFVASQYLLPQYVSKQLAASKWWPL</sequence>
<organism evidence="3 4">
    <name type="scientific">Capsaspora owczarzaki (strain ATCC 30864)</name>
    <dbReference type="NCBI Taxonomy" id="595528"/>
    <lineage>
        <taxon>Eukaryota</taxon>
        <taxon>Filasterea</taxon>
        <taxon>Capsaspora</taxon>
    </lineage>
</organism>
<evidence type="ECO:0000313" key="3">
    <source>
        <dbReference type="EMBL" id="KJE91260.1"/>
    </source>
</evidence>
<feature type="region of interest" description="Disordered" evidence="1">
    <location>
        <begin position="304"/>
        <end position="358"/>
    </location>
</feature>
<dbReference type="InterPro" id="IPR000014">
    <property type="entry name" value="PAS"/>
</dbReference>
<dbReference type="InParanoid" id="A0A0D2WL76"/>
<feature type="domain" description="PAS" evidence="2">
    <location>
        <begin position="4"/>
        <end position="40"/>
    </location>
</feature>
<feature type="compositionally biased region" description="Low complexity" evidence="1">
    <location>
        <begin position="79"/>
        <end position="93"/>
    </location>
</feature>
<evidence type="ECO:0000256" key="1">
    <source>
        <dbReference type="SAM" id="MobiDB-lite"/>
    </source>
</evidence>
<name>A0A0D2WL76_CAPO3</name>
<dbReference type="SUPFAM" id="SSF55785">
    <property type="entry name" value="PYP-like sensor domain (PAS domain)"/>
    <property type="match status" value="1"/>
</dbReference>
<dbReference type="EMBL" id="KE346362">
    <property type="protein sequence ID" value="KJE91260.1"/>
    <property type="molecule type" value="Genomic_DNA"/>
</dbReference>
<dbReference type="RefSeq" id="XP_004349170.1">
    <property type="nucleotide sequence ID" value="XM_004349120.2"/>
</dbReference>
<dbReference type="InterPro" id="IPR035965">
    <property type="entry name" value="PAS-like_dom_sf"/>
</dbReference>
<keyword evidence="4" id="KW-1185">Reference proteome</keyword>
<evidence type="ECO:0000259" key="2">
    <source>
        <dbReference type="Pfam" id="PF13426"/>
    </source>
</evidence>
<gene>
    <name evidence="3" type="ORF">CAOG_002420</name>
</gene>
<feature type="region of interest" description="Disordered" evidence="1">
    <location>
        <begin position="507"/>
        <end position="529"/>
    </location>
</feature>
<proteinExistence type="predicted"/>
<reference evidence="4" key="1">
    <citation type="submission" date="2011-02" db="EMBL/GenBank/DDBJ databases">
        <title>The Genome Sequence of Capsaspora owczarzaki ATCC 30864.</title>
        <authorList>
            <person name="Russ C."/>
            <person name="Cuomo C."/>
            <person name="Burger G."/>
            <person name="Gray M.W."/>
            <person name="Holland P.W.H."/>
            <person name="King N."/>
            <person name="Lang F.B.F."/>
            <person name="Roger A.J."/>
            <person name="Ruiz-Trillo I."/>
            <person name="Young S.K."/>
            <person name="Zeng Q."/>
            <person name="Gargeya S."/>
            <person name="Alvarado L."/>
            <person name="Berlin A."/>
            <person name="Chapman S.B."/>
            <person name="Chen Z."/>
            <person name="Freedman E."/>
            <person name="Gellesch M."/>
            <person name="Goldberg J."/>
            <person name="Griggs A."/>
            <person name="Gujja S."/>
            <person name="Heilman E."/>
            <person name="Heiman D."/>
            <person name="Howarth C."/>
            <person name="Mehta T."/>
            <person name="Neiman D."/>
            <person name="Pearson M."/>
            <person name="Roberts A."/>
            <person name="Saif S."/>
            <person name="Shea T."/>
            <person name="Shenoy N."/>
            <person name="Sisk P."/>
            <person name="Stolte C."/>
            <person name="Sykes S."/>
            <person name="White J."/>
            <person name="Yandava C."/>
            <person name="Haas B."/>
            <person name="Nusbaum C."/>
            <person name="Birren B."/>
        </authorList>
    </citation>
    <scope>NUCLEOTIDE SEQUENCE</scope>
    <source>
        <strain evidence="4">ATCC 30864</strain>
    </source>
</reference>
<feature type="region of interest" description="Disordered" evidence="1">
    <location>
        <begin position="48"/>
        <end position="120"/>
    </location>
</feature>
<accession>A0A0D2WL76</accession>
<dbReference type="CDD" id="cd00130">
    <property type="entry name" value="PAS"/>
    <property type="match status" value="2"/>
</dbReference>
<dbReference type="Pfam" id="PF13426">
    <property type="entry name" value="PAS_9"/>
    <property type="match status" value="2"/>
</dbReference>
<evidence type="ECO:0000313" key="4">
    <source>
        <dbReference type="Proteomes" id="UP000008743"/>
    </source>
</evidence>
<feature type="compositionally biased region" description="Low complexity" evidence="1">
    <location>
        <begin position="510"/>
        <end position="529"/>
    </location>
</feature>
<feature type="region of interest" description="Disordered" evidence="1">
    <location>
        <begin position="261"/>
        <end position="284"/>
    </location>
</feature>
<dbReference type="Proteomes" id="UP000008743">
    <property type="component" value="Unassembled WGS sequence"/>
</dbReference>
<protein>
    <recommendedName>
        <fullName evidence="2">PAS domain-containing protein</fullName>
    </recommendedName>
</protein>
<dbReference type="AlphaFoldDB" id="A0A0D2WL76"/>
<feature type="compositionally biased region" description="Basic residues" evidence="1">
    <location>
        <begin position="304"/>
        <end position="349"/>
    </location>
</feature>
<feature type="domain" description="PAS" evidence="2">
    <location>
        <begin position="410"/>
        <end position="469"/>
    </location>
</feature>